<dbReference type="FunCoup" id="F0ZQH1">
    <property type="interactions" value="1326"/>
</dbReference>
<dbReference type="InterPro" id="IPR055462">
    <property type="entry name" value="DUF7034"/>
</dbReference>
<evidence type="ECO:0008006" key="8">
    <source>
        <dbReference type="Google" id="ProtNLM"/>
    </source>
</evidence>
<reference evidence="7" key="1">
    <citation type="journal article" date="2011" name="Genome Biol.">
        <title>Comparative genomics of the social amoebae Dictyostelium discoideum and Dictyostelium purpureum.</title>
        <authorList>
            <consortium name="US DOE Joint Genome Institute (JGI-PGF)"/>
            <person name="Sucgang R."/>
            <person name="Kuo A."/>
            <person name="Tian X."/>
            <person name="Salerno W."/>
            <person name="Parikh A."/>
            <person name="Feasley C.L."/>
            <person name="Dalin E."/>
            <person name="Tu H."/>
            <person name="Huang E."/>
            <person name="Barry K."/>
            <person name="Lindquist E."/>
            <person name="Shapiro H."/>
            <person name="Bruce D."/>
            <person name="Schmutz J."/>
            <person name="Salamov A."/>
            <person name="Fey P."/>
            <person name="Gaudet P."/>
            <person name="Anjard C."/>
            <person name="Babu M.M."/>
            <person name="Basu S."/>
            <person name="Bushmanova Y."/>
            <person name="van der Wel H."/>
            <person name="Katoh-Kurasawa M."/>
            <person name="Dinh C."/>
            <person name="Coutinho P.M."/>
            <person name="Saito T."/>
            <person name="Elias M."/>
            <person name="Schaap P."/>
            <person name="Kay R.R."/>
            <person name="Henrissat B."/>
            <person name="Eichinger L."/>
            <person name="Rivero F."/>
            <person name="Putnam N.H."/>
            <person name="West C.M."/>
            <person name="Loomis W.F."/>
            <person name="Chisholm R.L."/>
            <person name="Shaulsky G."/>
            <person name="Strassmann J.E."/>
            <person name="Queller D.C."/>
            <person name="Kuspa A."/>
            <person name="Grigoriev I.V."/>
        </authorList>
    </citation>
    <scope>NUCLEOTIDE SEQUENCE [LARGE SCALE GENOMIC DNA]</scope>
    <source>
        <strain evidence="7">QSDP1</strain>
    </source>
</reference>
<sequence length="1312" mass="149879">MNCNLFSFLYLICDSGEFEFKSNDVYFDPYFNINPVLVNDTATIFEIEIKEIPIGVYTHNFVVTGSSTYYFDIHYECVYISVRGMELDINGMVSAVFKYDNLKTDFYPELYCEYCYIRSLSKYYFLISLSFNFIIPEDLNKTVEYYYNDIVKSVSFKSYYDPKVIDEITDLTFPNSDYIQKITYALQPVFTYYSNNTNYYKPIHSLAGGEGYGIRSDYFVSRPISSKDGRVKYIGFIDNTMDTATFSLLSQKLDNIDPVFTQELYIDDPLFQSFSVVSYPIQETQSITIHFEYSWNQHDFYPFQVEYFNSVLMKFPFGFQSGNLFNYKYNASFFLVETYLETSIKLKYFSRGYNEFASFAIESLDLPADEFTFENVQYIHLYDDIFILRIQGLSKSNPIYKWTRILPDATKQYFYLDGMVSGSIMDPTYDFLVSMYDTFDEIGPNEGESYLTIKFNQYYDIKNIKYFAHPSFNDEEFDYFDITFAKILYSEIDVTNKTAGNILYFNISNINQNTPVSLVLYDPIRQGYGLQKKDFWPATWNSYLELFQIEFFVKANSHPGKIPYSLFFDKQIIIPSSSLPDDAQFTIISKNEDLYGPIIDNYSRFPNEPLPAFFKANLMSDKVATWNFNIIDEINGFRDGYIVIMGDVDGSKYNFSLSPYMGVGDKYNASYSISIALGTVCASQTYTIVEVLLFDEQGNNSTFSLSNPFQSYDDSLSNPFINFLNTDLFYNNVVICDTFDDSPPVLLEFELVNAPDETNPIDVGSFNRLLNFKISANDSDSGFKVGQSPIIYLSTSNLRTHECYSNGLTIEEDLTYTFVYECQIPLGFGYPHGIQFSIYNFINQGGTFGGYSNYDLKQSGLVSGLAKESIVYSLNHPIISGGSRVSTDGGDLWIYGRGFANVSSVYLKVEYILGKNRQLRASPWLIPLTIKKNLFSALHISGIPKGTDKFSLVFDYLNIMEYQDPFVFIPSEKVLVSQEDLPVNPSQECLGTPQCGGSSRGYCSNTGCVCTSPYAGKDCLDTVIIIPESPLSLNITDPIAQLNTDLFKSLISLVSIREIDVYDKVVFEHKFEKWTLNQISNDTNDYHTTVGKSTLVKARLQWFSKETIIKFADQQINMNPSSVKYNIEIVDYPFASKLNSLELVIKASLETLDSTCSAQEFGYTTSGDNMEYMKIQIDDHSLYGRFIRRGVFDELKQVKAITIRIIPDNSTTNSKSFSSTLIGIRMAYFSKRAIIDPDFSVLLDSSRVDKKSNSICSNKGSNKLSGSKIAGIVIGCVAFVAIVIVCIIYNHHRKKQQKEFVASMQQKLKQIN</sequence>
<gene>
    <name evidence="6" type="ORF">DICPUDRAFT_154060</name>
</gene>
<dbReference type="InParanoid" id="F0ZQH1"/>
<dbReference type="EMBL" id="GL871125">
    <property type="protein sequence ID" value="EGC33797.1"/>
    <property type="molecule type" value="Genomic_DNA"/>
</dbReference>
<dbReference type="InterPro" id="IPR057709">
    <property type="entry name" value="DUF7949"/>
</dbReference>
<evidence type="ECO:0000313" key="7">
    <source>
        <dbReference type="Proteomes" id="UP000001064"/>
    </source>
</evidence>
<feature type="domain" description="DUF7949" evidence="5">
    <location>
        <begin position="989"/>
        <end position="1022"/>
    </location>
</feature>
<feature type="domain" description="DUF7034" evidence="3">
    <location>
        <begin position="744"/>
        <end position="862"/>
    </location>
</feature>
<dbReference type="GeneID" id="10502930"/>
<dbReference type="Proteomes" id="UP000001064">
    <property type="component" value="Unassembled WGS sequence"/>
</dbReference>
<evidence type="ECO:0000259" key="5">
    <source>
        <dbReference type="Pfam" id="PF25820"/>
    </source>
</evidence>
<feature type="domain" description="DUF7035" evidence="4">
    <location>
        <begin position="593"/>
        <end position="736"/>
    </location>
</feature>
<dbReference type="OrthoDB" id="5951731at2759"/>
<protein>
    <recommendedName>
        <fullName evidence="8">EGF-like domain-containing protein</fullName>
    </recommendedName>
</protein>
<keyword evidence="1" id="KW-0472">Membrane</keyword>
<dbReference type="KEGG" id="dpp:DICPUDRAFT_154060"/>
<keyword evidence="1" id="KW-1133">Transmembrane helix</keyword>
<name>F0ZQH1_DICPU</name>
<feature type="domain" description="ComC supersandwich" evidence="2">
    <location>
        <begin position="1049"/>
        <end position="1242"/>
    </location>
</feature>
<organism evidence="6 7">
    <name type="scientific">Dictyostelium purpureum</name>
    <name type="common">Slime mold</name>
    <dbReference type="NCBI Taxonomy" id="5786"/>
    <lineage>
        <taxon>Eukaryota</taxon>
        <taxon>Amoebozoa</taxon>
        <taxon>Evosea</taxon>
        <taxon>Eumycetozoa</taxon>
        <taxon>Dictyostelia</taxon>
        <taxon>Dictyosteliales</taxon>
        <taxon>Dictyosteliaceae</taxon>
        <taxon>Dictyostelium</taxon>
    </lineage>
</organism>
<dbReference type="PANTHER" id="PTHR31378:SF47">
    <property type="entry name" value="EGF-LIKE DOMAIN-CONTAINING PROTEIN-RELATED"/>
    <property type="match status" value="1"/>
</dbReference>
<evidence type="ECO:0000259" key="2">
    <source>
        <dbReference type="Pfam" id="PF22933"/>
    </source>
</evidence>
<dbReference type="RefSeq" id="XP_003289668.1">
    <property type="nucleotide sequence ID" value="XM_003289620.1"/>
</dbReference>
<dbReference type="Pfam" id="PF23034">
    <property type="entry name" value="DUF7035"/>
    <property type="match status" value="1"/>
</dbReference>
<feature type="transmembrane region" description="Helical" evidence="1">
    <location>
        <begin position="1269"/>
        <end position="1289"/>
    </location>
</feature>
<evidence type="ECO:0000259" key="3">
    <source>
        <dbReference type="Pfam" id="PF23033"/>
    </source>
</evidence>
<dbReference type="PANTHER" id="PTHR31378">
    <property type="entry name" value="EGF-LIKE DOMAIN-CONTAINING PROTEIN-RELATED-RELATED"/>
    <property type="match status" value="1"/>
</dbReference>
<dbReference type="InterPro" id="IPR055463">
    <property type="entry name" value="DUF7035"/>
</dbReference>
<keyword evidence="7" id="KW-1185">Reference proteome</keyword>
<dbReference type="InterPro" id="IPR054484">
    <property type="entry name" value="ComC_SSD"/>
</dbReference>
<evidence type="ECO:0000313" key="6">
    <source>
        <dbReference type="EMBL" id="EGC33797.1"/>
    </source>
</evidence>
<evidence type="ECO:0000259" key="4">
    <source>
        <dbReference type="Pfam" id="PF23034"/>
    </source>
</evidence>
<dbReference type="Pfam" id="PF23033">
    <property type="entry name" value="DUF7034"/>
    <property type="match status" value="1"/>
</dbReference>
<keyword evidence="1" id="KW-0812">Transmembrane</keyword>
<accession>F0ZQH1</accession>
<dbReference type="VEuPathDB" id="AmoebaDB:DICPUDRAFT_154060"/>
<proteinExistence type="predicted"/>
<dbReference type="Pfam" id="PF25820">
    <property type="entry name" value="DUF7949"/>
    <property type="match status" value="1"/>
</dbReference>
<dbReference type="eggNOG" id="ENOG502SC7H">
    <property type="taxonomic scope" value="Eukaryota"/>
</dbReference>
<evidence type="ECO:0000256" key="1">
    <source>
        <dbReference type="SAM" id="Phobius"/>
    </source>
</evidence>
<dbReference type="Pfam" id="PF22933">
    <property type="entry name" value="ComC_SSD"/>
    <property type="match status" value="1"/>
</dbReference>
<dbReference type="STRING" id="5786.F0ZQH1"/>
<dbReference type="OMA" id="THECYSN"/>